<gene>
    <name evidence="1" type="ORF">CFAM422_008676</name>
</gene>
<protein>
    <submittedName>
        <fullName evidence="1">Uncharacterized protein</fullName>
    </submittedName>
</protein>
<evidence type="ECO:0000313" key="2">
    <source>
        <dbReference type="Proteomes" id="UP000801864"/>
    </source>
</evidence>
<evidence type="ECO:0000313" key="1">
    <source>
        <dbReference type="EMBL" id="KAF3067858.1"/>
    </source>
</evidence>
<keyword evidence="2" id="KW-1185">Reference proteome</keyword>
<proteinExistence type="predicted"/>
<organism evidence="1 2">
    <name type="scientific">Trichoderma lentiforme</name>
    <dbReference type="NCBI Taxonomy" id="1567552"/>
    <lineage>
        <taxon>Eukaryota</taxon>
        <taxon>Fungi</taxon>
        <taxon>Dikarya</taxon>
        <taxon>Ascomycota</taxon>
        <taxon>Pezizomycotina</taxon>
        <taxon>Sordariomycetes</taxon>
        <taxon>Hypocreomycetidae</taxon>
        <taxon>Hypocreales</taxon>
        <taxon>Hypocreaceae</taxon>
        <taxon>Trichoderma</taxon>
    </lineage>
</organism>
<sequence>MSLPVVYSNGKDNQCDEARIESTGKKFGFYLRLSNLSGKLCGDINVGANIGVAKCDFSFR</sequence>
<dbReference type="EMBL" id="QLNT01000015">
    <property type="protein sequence ID" value="KAF3067858.1"/>
    <property type="molecule type" value="Genomic_DNA"/>
</dbReference>
<dbReference type="Proteomes" id="UP000801864">
    <property type="component" value="Unassembled WGS sequence"/>
</dbReference>
<reference evidence="1 2" key="1">
    <citation type="submission" date="2018-06" db="EMBL/GenBank/DDBJ databases">
        <title>Genome analysis of cellulolytic fungus Trichoderma lentiforme CFAM-422.</title>
        <authorList>
            <person name="Steindorff A.S."/>
            <person name="Formighieri E.F."/>
            <person name="Midorikawa G.E.O."/>
            <person name="Tamietti M.S."/>
            <person name="Ramos E.Z."/>
            <person name="Silva A.S."/>
            <person name="Bon E.P.S."/>
            <person name="Mendes T.D."/>
            <person name="Damaso M.C.T."/>
            <person name="Favaro L.C.L."/>
        </authorList>
    </citation>
    <scope>NUCLEOTIDE SEQUENCE [LARGE SCALE GENOMIC DNA]</scope>
    <source>
        <strain evidence="1 2">CFAM-422</strain>
    </source>
</reference>
<comment type="caution">
    <text evidence="1">The sequence shown here is derived from an EMBL/GenBank/DDBJ whole genome shotgun (WGS) entry which is preliminary data.</text>
</comment>
<name>A0A9P5CA34_9HYPO</name>
<accession>A0A9P5CA34</accession>
<dbReference type="AlphaFoldDB" id="A0A9P5CA34"/>